<name>A0A6A4UUV8_AMPAM</name>
<keyword evidence="2" id="KW-1185">Reference proteome</keyword>
<sequence length="398" mass="43833">MYGFREIKRCRSAAMSLQLRCPLYRLALLAAAAATVGGGGPRGPAAEPGQPLQLIQQRLASLDDRVQQLTRMVSQDSGGGAAESVRQCALSCAEGRDCLVVDYRAPDNCRPLEKLETCDRAGGAASGYFVSVAQTCARTCLQLLRQKPSSRDGVYHLHGLPEPVLCAAPLTCVIPRAGTVCTTCTAWPIRYCAPLTSVYSRRDGVYHLHGLAEPVFCDMSRDGGGWTLLLTATSQDGWSLDTLMERETARPALDHNYSILRHADSLKAAGKGARFQYRLEAQAQSGRGRWGGIWSAPRSYSFTHQLTNQTDVRLEDRFDNWKYDMNSIQQRLPWVNAGGYAGGKPLLTTSDQWRSGAFWGTLVTRPEQRAYRHSPWVYGTAAQHSGTVLYWLREDPAS</sequence>
<dbReference type="EMBL" id="VIIS01002187">
    <property type="protein sequence ID" value="KAF0287487.1"/>
    <property type="molecule type" value="Genomic_DNA"/>
</dbReference>
<organism evidence="1 2">
    <name type="scientific">Amphibalanus amphitrite</name>
    <name type="common">Striped barnacle</name>
    <name type="synonym">Balanus amphitrite</name>
    <dbReference type="NCBI Taxonomy" id="1232801"/>
    <lineage>
        <taxon>Eukaryota</taxon>
        <taxon>Metazoa</taxon>
        <taxon>Ecdysozoa</taxon>
        <taxon>Arthropoda</taxon>
        <taxon>Crustacea</taxon>
        <taxon>Multicrustacea</taxon>
        <taxon>Cirripedia</taxon>
        <taxon>Thoracica</taxon>
        <taxon>Thoracicalcarea</taxon>
        <taxon>Balanomorpha</taxon>
        <taxon>Balanoidea</taxon>
        <taxon>Balanidae</taxon>
        <taxon>Amphibalaninae</taxon>
        <taxon>Amphibalanus</taxon>
    </lineage>
</organism>
<dbReference type="Proteomes" id="UP000440578">
    <property type="component" value="Unassembled WGS sequence"/>
</dbReference>
<evidence type="ECO:0000313" key="2">
    <source>
        <dbReference type="Proteomes" id="UP000440578"/>
    </source>
</evidence>
<evidence type="ECO:0000313" key="1">
    <source>
        <dbReference type="EMBL" id="KAF0287487.1"/>
    </source>
</evidence>
<dbReference type="AlphaFoldDB" id="A0A6A4UUV8"/>
<reference evidence="1 2" key="1">
    <citation type="submission" date="2019-07" db="EMBL/GenBank/DDBJ databases">
        <title>Draft genome assembly of a fouling barnacle, Amphibalanus amphitrite (Darwin, 1854): The first reference genome for Thecostraca.</title>
        <authorList>
            <person name="Kim W."/>
        </authorList>
    </citation>
    <scope>NUCLEOTIDE SEQUENCE [LARGE SCALE GENOMIC DNA]</scope>
    <source>
        <strain evidence="1">SNU_AA5</strain>
        <tissue evidence="1">Soma without cirri and trophi</tissue>
    </source>
</reference>
<proteinExistence type="predicted"/>
<evidence type="ECO:0008006" key="3">
    <source>
        <dbReference type="Google" id="ProtNLM"/>
    </source>
</evidence>
<comment type="caution">
    <text evidence="1">The sequence shown here is derived from an EMBL/GenBank/DDBJ whole genome shotgun (WGS) entry which is preliminary data.</text>
</comment>
<gene>
    <name evidence="1" type="ORF">FJT64_014088</name>
</gene>
<dbReference type="SUPFAM" id="SSF56496">
    <property type="entry name" value="Fibrinogen C-terminal domain-like"/>
    <property type="match status" value="1"/>
</dbReference>
<dbReference type="OrthoDB" id="5971203at2759"/>
<accession>A0A6A4UUV8</accession>
<protein>
    <recommendedName>
        <fullName evidence="3">Fibrinogen C-terminal domain-containing protein</fullName>
    </recommendedName>
</protein>
<dbReference type="InterPro" id="IPR036056">
    <property type="entry name" value="Fibrinogen-like_C"/>
</dbReference>